<dbReference type="GO" id="GO:0005886">
    <property type="term" value="C:plasma membrane"/>
    <property type="evidence" value="ECO:0007669"/>
    <property type="project" value="TreeGrafter"/>
</dbReference>
<dbReference type="Proteomes" id="UP000283255">
    <property type="component" value="Unassembled WGS sequence"/>
</dbReference>
<evidence type="ECO:0000313" key="9">
    <source>
        <dbReference type="EMBL" id="RJG49054.1"/>
    </source>
</evidence>
<dbReference type="FunFam" id="1.10.8.640:FF:000001">
    <property type="entry name" value="Cytochrome c-type biogenesis protein"/>
    <property type="match status" value="1"/>
</dbReference>
<gene>
    <name evidence="9" type="ORF">D1Z90_06725</name>
</gene>
<protein>
    <recommendedName>
        <fullName evidence="7">Cytochrome c-type biogenesis protein</fullName>
    </recommendedName>
</protein>
<evidence type="ECO:0000313" key="10">
    <source>
        <dbReference type="Proteomes" id="UP000283255"/>
    </source>
</evidence>
<dbReference type="InterPro" id="IPR051263">
    <property type="entry name" value="C-type_cytochrome_biogenesis"/>
</dbReference>
<evidence type="ECO:0000256" key="7">
    <source>
        <dbReference type="RuleBase" id="RU364112"/>
    </source>
</evidence>
<dbReference type="AlphaFoldDB" id="A0A418YGX0"/>
<keyword evidence="4 7" id="KW-0732">Signal</keyword>
<keyword evidence="5" id="KW-0201">Cytochrome c-type biogenesis</keyword>
<accession>A0A418YGX0</accession>
<dbReference type="PANTHER" id="PTHR47870">
    <property type="entry name" value="CYTOCHROME C-TYPE BIOGENESIS PROTEIN CCMH"/>
    <property type="match status" value="1"/>
</dbReference>
<reference evidence="9 10" key="2">
    <citation type="submission" date="2019-01" db="EMBL/GenBank/DDBJ databases">
        <title>Motilimonas pumilus sp. nov., isolated from the gut of sea cucumber (Apostichopus japonicus).</title>
        <authorList>
            <person name="Wang F.-Q."/>
            <person name="Ren L.-H."/>
            <person name="Lin Y.-W."/>
            <person name="Sun G.-H."/>
            <person name="Du Z.-J."/>
            <person name="Zhao J.-X."/>
            <person name="Liu X.-J."/>
            <person name="Liu L.-J."/>
        </authorList>
    </citation>
    <scope>NUCLEOTIDE SEQUENCE [LARGE SCALE GENOMIC DNA]</scope>
    <source>
        <strain evidence="9 10">PLHSC7-2</strain>
    </source>
</reference>
<keyword evidence="10" id="KW-1185">Reference proteome</keyword>
<dbReference type="GO" id="GO:0046872">
    <property type="term" value="F:metal ion binding"/>
    <property type="evidence" value="ECO:0007669"/>
    <property type="project" value="UniProtKB-KW"/>
</dbReference>
<dbReference type="Pfam" id="PF03918">
    <property type="entry name" value="CcmH"/>
    <property type="match status" value="1"/>
</dbReference>
<dbReference type="EMBL" id="QZCH01000005">
    <property type="protein sequence ID" value="RJG49054.1"/>
    <property type="molecule type" value="Genomic_DNA"/>
</dbReference>
<evidence type="ECO:0000259" key="8">
    <source>
        <dbReference type="Pfam" id="PF03918"/>
    </source>
</evidence>
<proteinExistence type="inferred from homology"/>
<name>A0A418YGX0_9GAMM</name>
<keyword evidence="7" id="KW-0812">Transmembrane</keyword>
<dbReference type="Gene3D" id="1.10.8.640">
    <property type="entry name" value="Cytochrome C biogenesis protein"/>
    <property type="match status" value="1"/>
</dbReference>
<feature type="signal peptide" evidence="7">
    <location>
        <begin position="1"/>
        <end position="18"/>
    </location>
</feature>
<dbReference type="CDD" id="cd16378">
    <property type="entry name" value="CcmH_N"/>
    <property type="match status" value="1"/>
</dbReference>
<comment type="caution">
    <text evidence="9">The sequence shown here is derived from an EMBL/GenBank/DDBJ whole genome shotgun (WGS) entry which is preliminary data.</text>
</comment>
<evidence type="ECO:0000256" key="6">
    <source>
        <dbReference type="ARBA" id="ARBA00023004"/>
    </source>
</evidence>
<dbReference type="InterPro" id="IPR005616">
    <property type="entry name" value="CcmH/CycL/Ccl2/NrfF_N"/>
</dbReference>
<dbReference type="RefSeq" id="WP_119909985.1">
    <property type="nucleotide sequence ID" value="NZ_QZCH01000005.1"/>
</dbReference>
<evidence type="ECO:0000256" key="1">
    <source>
        <dbReference type="ARBA" id="ARBA00010342"/>
    </source>
</evidence>
<feature type="transmembrane region" description="Helical" evidence="7">
    <location>
        <begin position="102"/>
        <end position="120"/>
    </location>
</feature>
<evidence type="ECO:0000256" key="2">
    <source>
        <dbReference type="ARBA" id="ARBA00022617"/>
    </source>
</evidence>
<dbReference type="GO" id="GO:0017004">
    <property type="term" value="P:cytochrome complex assembly"/>
    <property type="evidence" value="ECO:0007669"/>
    <property type="project" value="UniProtKB-KW"/>
</dbReference>
<keyword evidence="2 7" id="KW-0349">Heme</keyword>
<comment type="similarity">
    <text evidence="1 7">Belongs to the CcmH/CycL/Ccl2/NrfF family.</text>
</comment>
<feature type="chain" id="PRO_5018819055" description="Cytochrome c-type biogenesis protein" evidence="7">
    <location>
        <begin position="19"/>
        <end position="153"/>
    </location>
</feature>
<sequence length="153" mass="17609">MAKLLFICSLLMPGWAMAAIDVYEFDSSEQELLFHQLTKELRCPKCQNQNISDSNAPLAKDLRQKTYELVKQGNDRDQVVDYMAARFGNFVRYDPPMTPATVFLWLGPVCFIAIGLFFVFRHASRPKAKMQVSELATQEQEKLNRILNKDNTE</sequence>
<keyword evidence="7" id="KW-0472">Membrane</keyword>
<keyword evidence="6 7" id="KW-0408">Iron</keyword>
<reference evidence="9 10" key="1">
    <citation type="submission" date="2018-09" db="EMBL/GenBank/DDBJ databases">
        <authorList>
            <person name="Wang F."/>
        </authorList>
    </citation>
    <scope>NUCLEOTIDE SEQUENCE [LARGE SCALE GENOMIC DNA]</scope>
    <source>
        <strain evidence="9 10">PLHSC7-2</strain>
    </source>
</reference>
<keyword evidence="3 7" id="KW-0479">Metal-binding</keyword>
<dbReference type="InterPro" id="IPR038297">
    <property type="entry name" value="CcmH/CycL/NrfF/Ccl2_sf"/>
</dbReference>
<keyword evidence="7" id="KW-1133">Transmembrane helix</keyword>
<organism evidence="9 10">
    <name type="scientific">Motilimonas pumila</name>
    <dbReference type="NCBI Taxonomy" id="2303987"/>
    <lineage>
        <taxon>Bacteria</taxon>
        <taxon>Pseudomonadati</taxon>
        <taxon>Pseudomonadota</taxon>
        <taxon>Gammaproteobacteria</taxon>
        <taxon>Alteromonadales</taxon>
        <taxon>Alteromonadales genera incertae sedis</taxon>
        <taxon>Motilimonas</taxon>
    </lineage>
</organism>
<dbReference type="OrthoDB" id="9804975at2"/>
<feature type="domain" description="CcmH/CycL/Ccl2/NrfF N-terminal" evidence="8">
    <location>
        <begin position="7"/>
        <end position="147"/>
    </location>
</feature>
<comment type="function">
    <text evidence="7">Possible subunit of a heme lyase.</text>
</comment>
<dbReference type="PANTHER" id="PTHR47870:SF1">
    <property type="entry name" value="CYTOCHROME C-TYPE BIOGENESIS PROTEIN CCMH"/>
    <property type="match status" value="1"/>
</dbReference>
<evidence type="ECO:0000256" key="5">
    <source>
        <dbReference type="ARBA" id="ARBA00022748"/>
    </source>
</evidence>
<evidence type="ECO:0000256" key="3">
    <source>
        <dbReference type="ARBA" id="ARBA00022723"/>
    </source>
</evidence>
<evidence type="ECO:0000256" key="4">
    <source>
        <dbReference type="ARBA" id="ARBA00022729"/>
    </source>
</evidence>